<sequence>MNVATSAFIPPVGAALRDWLSAQSSAWMGAKMAGSAVWQEVLSSAEIDEFREVVRRGLPPGKTAEQLTAADLPMPLMEPRIAEWRQLIDRERGFLLVQRLPVEEWTEEESMIAYMTICTHMGTLRVQNSRGTIIGHVRDEGVPMDLDNPRIRINETNNKIRFHVDLGDVVGLLCRHNVARGGLSRIVSSHSVIAEVLRRRPDLEAALFTPIPFDALDMIDATGKPWRDVPICRWRGSDLRVSFQADTIDAAQKRGMAPKLTGEQADMVALIEEIAEDPQFHLDMYFADGELQFINNNHTLHSRTSWEDEGDPARRRHLLRAWIVL</sequence>
<proteinExistence type="predicted"/>
<dbReference type="GO" id="GO:0051213">
    <property type="term" value="F:dioxygenase activity"/>
    <property type="evidence" value="ECO:0007669"/>
    <property type="project" value="UniProtKB-KW"/>
</dbReference>
<dbReference type="InterPro" id="IPR050411">
    <property type="entry name" value="AlphaKG_dependent_hydroxylases"/>
</dbReference>
<keyword evidence="6" id="KW-1185">Reference proteome</keyword>
<protein>
    <submittedName>
        <fullName evidence="5">TauD/TfdA family dioxygenase</fullName>
    </submittedName>
</protein>
<dbReference type="InterPro" id="IPR003819">
    <property type="entry name" value="TauD/TfdA-like"/>
</dbReference>
<dbReference type="Gene3D" id="3.60.130.10">
    <property type="entry name" value="Clavaminate synthase-like"/>
    <property type="match status" value="1"/>
</dbReference>
<dbReference type="PANTHER" id="PTHR10696:SF56">
    <property type="entry name" value="TAUD_TFDA-LIKE DOMAIN-CONTAINING PROTEIN"/>
    <property type="match status" value="1"/>
</dbReference>
<feature type="domain" description="TauD/TfdA-like" evidence="4">
    <location>
        <begin position="70"/>
        <end position="322"/>
    </location>
</feature>
<reference evidence="5 6" key="1">
    <citation type="submission" date="2023-03" db="EMBL/GenBank/DDBJ databases">
        <title>Novosphingobium cyanobacteriorum sp. nov., isolated from a eutrophic reservoir during the Microcystis bloom period.</title>
        <authorList>
            <person name="Kang M."/>
            <person name="Le V."/>
            <person name="Ko S.-R."/>
            <person name="Lee S.-A."/>
            <person name="Ahn C.-Y."/>
        </authorList>
    </citation>
    <scope>NUCLEOTIDE SEQUENCE [LARGE SCALE GENOMIC DNA]</scope>
    <source>
        <strain evidence="5 6">HBC54</strain>
    </source>
</reference>
<evidence type="ECO:0000256" key="2">
    <source>
        <dbReference type="ARBA" id="ARBA00023002"/>
    </source>
</evidence>
<dbReference type="InterPro" id="IPR042098">
    <property type="entry name" value="TauD-like_sf"/>
</dbReference>
<comment type="cofactor">
    <cofactor evidence="1">
        <name>Fe(2+)</name>
        <dbReference type="ChEBI" id="CHEBI:29033"/>
    </cofactor>
</comment>
<evidence type="ECO:0000256" key="3">
    <source>
        <dbReference type="ARBA" id="ARBA00023194"/>
    </source>
</evidence>
<evidence type="ECO:0000313" key="6">
    <source>
        <dbReference type="Proteomes" id="UP001222770"/>
    </source>
</evidence>
<dbReference type="SUPFAM" id="SSF51197">
    <property type="entry name" value="Clavaminate synthase-like"/>
    <property type="match status" value="1"/>
</dbReference>
<keyword evidence="3" id="KW-0045">Antibiotic biosynthesis</keyword>
<name>A0ABT6CN56_9SPHN</name>
<accession>A0ABT6CN56</accession>
<dbReference type="EMBL" id="JAROCY010000015">
    <property type="protein sequence ID" value="MDF8334668.1"/>
    <property type="molecule type" value="Genomic_DNA"/>
</dbReference>
<keyword evidence="2" id="KW-0560">Oxidoreductase</keyword>
<gene>
    <name evidence="5" type="ORF">POM99_15775</name>
</gene>
<organism evidence="5 6">
    <name type="scientific">Novosphingobium cyanobacteriorum</name>
    <dbReference type="NCBI Taxonomy" id="3024215"/>
    <lineage>
        <taxon>Bacteria</taxon>
        <taxon>Pseudomonadati</taxon>
        <taxon>Pseudomonadota</taxon>
        <taxon>Alphaproteobacteria</taxon>
        <taxon>Sphingomonadales</taxon>
        <taxon>Sphingomonadaceae</taxon>
        <taxon>Novosphingobium</taxon>
    </lineage>
</organism>
<keyword evidence="5" id="KW-0223">Dioxygenase</keyword>
<evidence type="ECO:0000313" key="5">
    <source>
        <dbReference type="EMBL" id="MDF8334668.1"/>
    </source>
</evidence>
<evidence type="ECO:0000259" key="4">
    <source>
        <dbReference type="Pfam" id="PF02668"/>
    </source>
</evidence>
<comment type="caution">
    <text evidence="5">The sequence shown here is derived from an EMBL/GenBank/DDBJ whole genome shotgun (WGS) entry which is preliminary data.</text>
</comment>
<dbReference type="RefSeq" id="WP_277279438.1">
    <property type="nucleotide sequence ID" value="NZ_JAROCY010000015.1"/>
</dbReference>
<dbReference type="PANTHER" id="PTHR10696">
    <property type="entry name" value="GAMMA-BUTYROBETAINE HYDROXYLASE-RELATED"/>
    <property type="match status" value="1"/>
</dbReference>
<dbReference type="Proteomes" id="UP001222770">
    <property type="component" value="Unassembled WGS sequence"/>
</dbReference>
<dbReference type="Pfam" id="PF02668">
    <property type="entry name" value="TauD"/>
    <property type="match status" value="1"/>
</dbReference>
<evidence type="ECO:0000256" key="1">
    <source>
        <dbReference type="ARBA" id="ARBA00001954"/>
    </source>
</evidence>